<proteinExistence type="predicted"/>
<evidence type="ECO:0000313" key="2">
    <source>
        <dbReference type="EMBL" id="KAK7101990.1"/>
    </source>
</evidence>
<name>A0AAN9GCM2_9CAEN</name>
<evidence type="ECO:0000313" key="3">
    <source>
        <dbReference type="Proteomes" id="UP001374579"/>
    </source>
</evidence>
<accession>A0AAN9GCM2</accession>
<dbReference type="EMBL" id="JBAMIC010000010">
    <property type="protein sequence ID" value="KAK7101990.1"/>
    <property type="molecule type" value="Genomic_DNA"/>
</dbReference>
<organism evidence="2 3">
    <name type="scientific">Littorina saxatilis</name>
    <dbReference type="NCBI Taxonomy" id="31220"/>
    <lineage>
        <taxon>Eukaryota</taxon>
        <taxon>Metazoa</taxon>
        <taxon>Spiralia</taxon>
        <taxon>Lophotrochozoa</taxon>
        <taxon>Mollusca</taxon>
        <taxon>Gastropoda</taxon>
        <taxon>Caenogastropoda</taxon>
        <taxon>Littorinimorpha</taxon>
        <taxon>Littorinoidea</taxon>
        <taxon>Littorinidae</taxon>
        <taxon>Littorina</taxon>
    </lineage>
</organism>
<dbReference type="Proteomes" id="UP001374579">
    <property type="component" value="Unassembled WGS sequence"/>
</dbReference>
<keyword evidence="3" id="KW-1185">Reference proteome</keyword>
<feature type="chain" id="PRO_5042983955" evidence="1">
    <location>
        <begin position="25"/>
        <end position="75"/>
    </location>
</feature>
<dbReference type="AlphaFoldDB" id="A0AAN9GCM2"/>
<feature type="signal peptide" evidence="1">
    <location>
        <begin position="1"/>
        <end position="24"/>
    </location>
</feature>
<protein>
    <submittedName>
        <fullName evidence="2">Uncharacterized protein</fullName>
    </submittedName>
</protein>
<reference evidence="2 3" key="1">
    <citation type="submission" date="2024-02" db="EMBL/GenBank/DDBJ databases">
        <title>Chromosome-scale genome assembly of the rough periwinkle Littorina saxatilis.</title>
        <authorList>
            <person name="De Jode A."/>
            <person name="Faria R."/>
            <person name="Formenti G."/>
            <person name="Sims Y."/>
            <person name="Smith T.P."/>
            <person name="Tracey A."/>
            <person name="Wood J.M.D."/>
            <person name="Zagrodzka Z.B."/>
            <person name="Johannesson K."/>
            <person name="Butlin R.K."/>
            <person name="Leder E.H."/>
        </authorList>
    </citation>
    <scope>NUCLEOTIDE SEQUENCE [LARGE SCALE GENOMIC DNA]</scope>
    <source>
        <strain evidence="2">Snail1</strain>
        <tissue evidence="2">Muscle</tissue>
    </source>
</reference>
<evidence type="ECO:0000256" key="1">
    <source>
        <dbReference type="SAM" id="SignalP"/>
    </source>
</evidence>
<gene>
    <name evidence="2" type="ORF">V1264_020286</name>
</gene>
<sequence>MGKLATLILAVVLVICLTLPGSEAVGCGVGKAQCDERNWPSRGRVGLIVICCPEGQGFNIRVTDSGTFCGCNESG</sequence>
<comment type="caution">
    <text evidence="2">The sequence shown here is derived from an EMBL/GenBank/DDBJ whole genome shotgun (WGS) entry which is preliminary data.</text>
</comment>
<keyword evidence="1" id="KW-0732">Signal</keyword>